<reference evidence="3" key="1">
    <citation type="submission" date="2014-09" db="EMBL/GenBank/DDBJ databases">
        <title>Genome sequence of the luminous mushroom Mycena chlorophos for searching fungal bioluminescence genes.</title>
        <authorList>
            <person name="Tanaka Y."/>
            <person name="Kasuga D."/>
            <person name="Oba Y."/>
            <person name="Hase S."/>
            <person name="Sato K."/>
            <person name="Oba Y."/>
            <person name="Sakakibara Y."/>
        </authorList>
    </citation>
    <scope>NUCLEOTIDE SEQUENCE</scope>
</reference>
<keyword evidence="2" id="KW-0472">Membrane</keyword>
<name>A0ABQ0KYT2_MYCCL</name>
<gene>
    <name evidence="3" type="ORF">MCHLO_01625</name>
</gene>
<dbReference type="Proteomes" id="UP000815677">
    <property type="component" value="Unassembled WGS sequence"/>
</dbReference>
<proteinExistence type="predicted"/>
<protein>
    <recommendedName>
        <fullName evidence="5">Transmembrane protein</fullName>
    </recommendedName>
</protein>
<dbReference type="EMBL" id="DF839522">
    <property type="protein sequence ID" value="GAT43968.1"/>
    <property type="molecule type" value="Genomic_DNA"/>
</dbReference>
<keyword evidence="4" id="KW-1185">Reference proteome</keyword>
<evidence type="ECO:0008006" key="5">
    <source>
        <dbReference type="Google" id="ProtNLM"/>
    </source>
</evidence>
<accession>A0ABQ0KYT2</accession>
<evidence type="ECO:0000256" key="1">
    <source>
        <dbReference type="SAM" id="MobiDB-lite"/>
    </source>
</evidence>
<keyword evidence="2" id="KW-0812">Transmembrane</keyword>
<evidence type="ECO:0000313" key="4">
    <source>
        <dbReference type="Proteomes" id="UP000815677"/>
    </source>
</evidence>
<feature type="region of interest" description="Disordered" evidence="1">
    <location>
        <begin position="76"/>
        <end position="95"/>
    </location>
</feature>
<organism evidence="3 4">
    <name type="scientific">Mycena chlorophos</name>
    <name type="common">Agaric fungus</name>
    <name type="synonym">Agaricus chlorophos</name>
    <dbReference type="NCBI Taxonomy" id="658473"/>
    <lineage>
        <taxon>Eukaryota</taxon>
        <taxon>Fungi</taxon>
        <taxon>Dikarya</taxon>
        <taxon>Basidiomycota</taxon>
        <taxon>Agaricomycotina</taxon>
        <taxon>Agaricomycetes</taxon>
        <taxon>Agaricomycetidae</taxon>
        <taxon>Agaricales</taxon>
        <taxon>Marasmiineae</taxon>
        <taxon>Mycenaceae</taxon>
        <taxon>Mycena</taxon>
    </lineage>
</organism>
<evidence type="ECO:0000313" key="3">
    <source>
        <dbReference type="EMBL" id="GAT43968.1"/>
    </source>
</evidence>
<feature type="transmembrane region" description="Helical" evidence="2">
    <location>
        <begin position="21"/>
        <end position="48"/>
    </location>
</feature>
<keyword evidence="2" id="KW-1133">Transmembrane helix</keyword>
<evidence type="ECO:0000256" key="2">
    <source>
        <dbReference type="SAM" id="Phobius"/>
    </source>
</evidence>
<sequence length="95" mass="10674">MREKRKGFAARCIVDFPCSRVFFRLALLLLRVHLTVLDISIFLIVYIWHLALTSGVPCLRAHALESPALHLVTCSPSPSGHRVKNAPSKLYEAHP</sequence>